<dbReference type="PROSITE" id="PS50011">
    <property type="entry name" value="PROTEIN_KINASE_DOM"/>
    <property type="match status" value="1"/>
</dbReference>
<protein>
    <recommendedName>
        <fullName evidence="1">Protein kinase domain-containing protein</fullName>
    </recommendedName>
</protein>
<dbReference type="Pfam" id="PF00069">
    <property type="entry name" value="Pkinase"/>
    <property type="match status" value="1"/>
</dbReference>
<dbReference type="OrthoDB" id="1492512at2"/>
<accession>A0A0M2V9U1</accession>
<dbReference type="EMBL" id="LAHO01000006">
    <property type="protein sequence ID" value="KKO45933.1"/>
    <property type="molecule type" value="Genomic_DNA"/>
</dbReference>
<proteinExistence type="predicted"/>
<dbReference type="SMART" id="SM01260">
    <property type="entry name" value="LANC_like"/>
    <property type="match status" value="1"/>
</dbReference>
<dbReference type="InterPro" id="IPR011009">
    <property type="entry name" value="Kinase-like_dom_sf"/>
</dbReference>
<dbReference type="GO" id="GO:0005524">
    <property type="term" value="F:ATP binding"/>
    <property type="evidence" value="ECO:0007669"/>
    <property type="project" value="InterPro"/>
</dbReference>
<dbReference type="GO" id="GO:0005975">
    <property type="term" value="P:carbohydrate metabolic process"/>
    <property type="evidence" value="ECO:0007669"/>
    <property type="project" value="InterPro"/>
</dbReference>
<dbReference type="RefSeq" id="WP_046557136.1">
    <property type="nucleotide sequence ID" value="NZ_LAHO01000006.1"/>
</dbReference>
<dbReference type="SMART" id="SM00220">
    <property type="entry name" value="S_TKc"/>
    <property type="match status" value="1"/>
</dbReference>
<dbReference type="PANTHER" id="PTHR44167">
    <property type="entry name" value="OVARIAN-SPECIFIC SERINE/THREONINE-PROTEIN KINASE LOK-RELATED"/>
    <property type="match status" value="1"/>
</dbReference>
<dbReference type="PATRIC" id="fig|336831.14.peg.807"/>
<dbReference type="InterPro" id="IPR000719">
    <property type="entry name" value="Prot_kinase_dom"/>
</dbReference>
<dbReference type="Gene3D" id="3.30.200.20">
    <property type="entry name" value="Phosphorylase Kinase, domain 1"/>
    <property type="match status" value="1"/>
</dbReference>
<organism evidence="2 3">
    <name type="scientific">Arsukibacterium ikkense</name>
    <dbReference type="NCBI Taxonomy" id="336831"/>
    <lineage>
        <taxon>Bacteria</taxon>
        <taxon>Pseudomonadati</taxon>
        <taxon>Pseudomonadota</taxon>
        <taxon>Gammaproteobacteria</taxon>
        <taxon>Chromatiales</taxon>
        <taxon>Chromatiaceae</taxon>
        <taxon>Arsukibacterium</taxon>
    </lineage>
</organism>
<evidence type="ECO:0000313" key="2">
    <source>
        <dbReference type="EMBL" id="KKO45933.1"/>
    </source>
</evidence>
<dbReference type="AlphaFoldDB" id="A0A0M2V9U1"/>
<dbReference type="SUPFAM" id="SSF158745">
    <property type="entry name" value="LanC-like"/>
    <property type="match status" value="1"/>
</dbReference>
<dbReference type="GO" id="GO:0004672">
    <property type="term" value="F:protein kinase activity"/>
    <property type="evidence" value="ECO:0007669"/>
    <property type="project" value="InterPro"/>
</dbReference>
<dbReference type="SUPFAM" id="SSF56112">
    <property type="entry name" value="Protein kinase-like (PK-like)"/>
    <property type="match status" value="1"/>
</dbReference>
<dbReference type="InterPro" id="IPR058053">
    <property type="entry name" value="RamC_C"/>
</dbReference>
<comment type="caution">
    <text evidence="2">The sequence shown here is derived from an EMBL/GenBank/DDBJ whole genome shotgun (WGS) entry which is preliminary data.</text>
</comment>
<dbReference type="STRING" id="336831.WG68_07965"/>
<dbReference type="NCBIfam" id="NF038151">
    <property type="entry name" value="lanthi_synth_III"/>
    <property type="match status" value="1"/>
</dbReference>
<reference evidence="2 3" key="1">
    <citation type="submission" date="2015-03" db="EMBL/GenBank/DDBJ databases">
        <title>Draft genome sequences of two protease-producing strains of Arsukibacterium isolated from two cold and alkaline environments.</title>
        <authorList>
            <person name="Lylloff J.E."/>
            <person name="Skov L.B."/>
            <person name="Jepsen M."/>
            <person name="Hallin P.F."/>
            <person name="Sorensen S.J."/>
            <person name="Stougaard P."/>
            <person name="Glaring M.A."/>
        </authorList>
    </citation>
    <scope>NUCLEOTIDE SEQUENCE [LARGE SCALE GENOMIC DNA]</scope>
    <source>
        <strain evidence="2 3">GCM72</strain>
    </source>
</reference>
<dbReference type="InterPro" id="IPR007822">
    <property type="entry name" value="LANC-like"/>
</dbReference>
<dbReference type="Pfam" id="PF05147">
    <property type="entry name" value="LANC_like"/>
    <property type="match status" value="1"/>
</dbReference>
<dbReference type="Pfam" id="PF25816">
    <property type="entry name" value="RamC_N"/>
    <property type="match status" value="1"/>
</dbReference>
<dbReference type="InterPro" id="IPR057929">
    <property type="entry name" value="RamC_N"/>
</dbReference>
<sequence>MMDNLYTFADPEFFLPPSTMEASEKITNAIKQILPADWRLQHYNIWLAGSPTHYDIPEQGFKIHISAIRDQALEIIEKVVSQCVRFQCSFKIICRQDIADHMTSKSVNRSSAGKFITIYPINDNVFKQLIHAIYLITRQYQGPYILSDRRYLDSKIVHYRYGGFKIIPRLLANGSTEACIKTPGGELIKDERTPYYQIPSWVEEPFPDQTSQSATVPLLNNRYRVLEALSFSNSGGVYKAEDTLSGRQVVIKEARPFIHFTALNKKVIYADNVLSREFSIIKKLSGNRYFPAAIDWFKEWEHHYLVEEFIEGEPLRTFRAQSENTLAPFTANPHSAERFKRQFCWLAKECILAVMAAHQRGVTLADISPNNIMVDAAKETIRFIDFEGAFITSETDKTQDVAVLTTPGFSETKKLLSKGASYQGDWYALAMVLYSTVLPVQQFFELAPDLRWALLEQITADCLLAPEIAAIIKQLAKAKPRLALGTVSNLNHSYRPAQANLQAEQLVTLPQVIHTDHHALFKHTLAGCAQFITHGCPLGHDSHFIPVDFQAYDTHPLALAYGYYGPALLCHSVTASLPQHLQSTLNRHKCQPAVPGIFVGSAGMALAELALGRIEQAELFAEQSFQSALVTDANNFGYGIAGVGFMALAMFQQTNKISYLQQAIKLAQVIRKRVLVTDDGIRFIADSETKNYVGFAQGNAGIALFLLQLAKLSNNNDWLKLAEQAIKTELVYGLNSTGQYQWGDTAGSKLILPYWQFGANGIGAVVIRFYQETGKAEYLTAARAIAAASYSRYAAQQSSFDGMAGIADFYIDMYQTTAEQHYLTHAEDIASKICLFAVKRKQGLVFPGQKLIRLSTDFAHGSAGICLMLKRLLSPGPRFMLDLTFRTTKEEASDDNK</sequence>
<keyword evidence="3" id="KW-1185">Reference proteome</keyword>
<evidence type="ECO:0000313" key="3">
    <source>
        <dbReference type="Proteomes" id="UP000034228"/>
    </source>
</evidence>
<gene>
    <name evidence="2" type="ORF">WG68_07965</name>
</gene>
<dbReference type="Gene3D" id="1.50.10.10">
    <property type="match status" value="1"/>
</dbReference>
<dbReference type="PANTHER" id="PTHR44167:SF24">
    <property type="entry name" value="SERINE_THREONINE-PROTEIN KINASE CHK2"/>
    <property type="match status" value="1"/>
</dbReference>
<name>A0A0M2V9U1_9GAMM</name>
<dbReference type="GO" id="GO:0031179">
    <property type="term" value="P:peptide modification"/>
    <property type="evidence" value="ECO:0007669"/>
    <property type="project" value="InterPro"/>
</dbReference>
<dbReference type="CDD" id="cd04791">
    <property type="entry name" value="LanC_SerThrkinase"/>
    <property type="match status" value="1"/>
</dbReference>
<dbReference type="InterPro" id="IPR053524">
    <property type="entry name" value="Aerial_hyphae_peptide-synth"/>
</dbReference>
<feature type="domain" description="Protein kinase" evidence="1">
    <location>
        <begin position="223"/>
        <end position="495"/>
    </location>
</feature>
<dbReference type="InterPro" id="IPR012341">
    <property type="entry name" value="6hp_glycosidase-like_sf"/>
</dbReference>
<evidence type="ECO:0000259" key="1">
    <source>
        <dbReference type="PROSITE" id="PS50011"/>
    </source>
</evidence>
<dbReference type="Proteomes" id="UP000034228">
    <property type="component" value="Unassembled WGS sequence"/>
</dbReference>
<dbReference type="Gene3D" id="1.10.510.10">
    <property type="entry name" value="Transferase(Phosphotransferase) domain 1"/>
    <property type="match status" value="1"/>
</dbReference>